<dbReference type="EMBL" id="BARS01031086">
    <property type="protein sequence ID" value="GAG27831.1"/>
    <property type="molecule type" value="Genomic_DNA"/>
</dbReference>
<evidence type="ECO:0000313" key="2">
    <source>
        <dbReference type="EMBL" id="GAG27831.1"/>
    </source>
</evidence>
<evidence type="ECO:0000259" key="1">
    <source>
        <dbReference type="Pfam" id="PF24698"/>
    </source>
</evidence>
<sequence>MRKYDPLAKFLEDSARTEGTVILSFAQIEDVTGKALPMSARRHRSWWGNDSYHVQAVAWRAAGWRVFKVDLTRQVVTFIRAS</sequence>
<accession>X0XSH9</accession>
<dbReference type="AlphaFoldDB" id="X0XSH9"/>
<name>X0XSH9_9ZZZZ</name>
<proteinExistence type="predicted"/>
<organism evidence="2">
    <name type="scientific">marine sediment metagenome</name>
    <dbReference type="NCBI Taxonomy" id="412755"/>
    <lineage>
        <taxon>unclassified sequences</taxon>
        <taxon>metagenomes</taxon>
        <taxon>ecological metagenomes</taxon>
    </lineage>
</organism>
<protein>
    <recommendedName>
        <fullName evidence="1">DUF7662 domain-containing protein</fullName>
    </recommendedName>
</protein>
<feature type="domain" description="DUF7662" evidence="1">
    <location>
        <begin position="4"/>
        <end position="80"/>
    </location>
</feature>
<reference evidence="2" key="1">
    <citation type="journal article" date="2014" name="Front. Microbiol.">
        <title>High frequency of phylogenetically diverse reductive dehalogenase-homologous genes in deep subseafloor sedimentary metagenomes.</title>
        <authorList>
            <person name="Kawai M."/>
            <person name="Futagami T."/>
            <person name="Toyoda A."/>
            <person name="Takaki Y."/>
            <person name="Nishi S."/>
            <person name="Hori S."/>
            <person name="Arai W."/>
            <person name="Tsubouchi T."/>
            <person name="Morono Y."/>
            <person name="Uchiyama I."/>
            <person name="Ito T."/>
            <person name="Fujiyama A."/>
            <person name="Inagaki F."/>
            <person name="Takami H."/>
        </authorList>
    </citation>
    <scope>NUCLEOTIDE SEQUENCE</scope>
    <source>
        <strain evidence="2">Expedition CK06-06</strain>
    </source>
</reference>
<dbReference type="InterPro" id="IPR056079">
    <property type="entry name" value="DUF7662"/>
</dbReference>
<dbReference type="Pfam" id="PF24698">
    <property type="entry name" value="DUF7662"/>
    <property type="match status" value="1"/>
</dbReference>
<gene>
    <name evidence="2" type="ORF">S01H1_48407</name>
</gene>
<comment type="caution">
    <text evidence="2">The sequence shown here is derived from an EMBL/GenBank/DDBJ whole genome shotgun (WGS) entry which is preliminary data.</text>
</comment>